<dbReference type="Proteomes" id="UP000280417">
    <property type="component" value="Unassembled WGS sequence"/>
</dbReference>
<gene>
    <name evidence="5" type="primary">hycI</name>
    <name evidence="5" type="ORF">DRJ04_03725</name>
</gene>
<dbReference type="GO" id="GO:0008047">
    <property type="term" value="F:enzyme activator activity"/>
    <property type="evidence" value="ECO:0007669"/>
    <property type="project" value="InterPro"/>
</dbReference>
<evidence type="ECO:0000256" key="1">
    <source>
        <dbReference type="ARBA" id="ARBA00006814"/>
    </source>
</evidence>
<dbReference type="InterPro" id="IPR000671">
    <property type="entry name" value="Peptidase_A31"/>
</dbReference>
<dbReference type="PRINTS" id="PR00446">
    <property type="entry name" value="HYDRGNUPTAKE"/>
</dbReference>
<keyword evidence="2" id="KW-0645">Protease</keyword>
<dbReference type="InterPro" id="IPR004420">
    <property type="entry name" value="Pept_A31_hyd_mat_HycI"/>
</dbReference>
<evidence type="ECO:0000313" key="5">
    <source>
        <dbReference type="EMBL" id="RLE13743.1"/>
    </source>
</evidence>
<dbReference type="CDD" id="cd06067">
    <property type="entry name" value="H2MP_MemB-H2evol"/>
    <property type="match status" value="1"/>
</dbReference>
<sequence>MIEIEKYIQGKVVFLGVGNLMRGDDGAGCKFIEELKKAEKLRFSQIYLLDGGQVPENYIEVIAKIKPDKIFIVDSADFGGSPGEVRLIEEVEPGLSFSTHTLSLSFVVDYLRKKTGAKIFILGIQPRKLGWGNGLSSEVRKAVKDLAAKLI</sequence>
<dbReference type="SUPFAM" id="SSF53163">
    <property type="entry name" value="HybD-like"/>
    <property type="match status" value="1"/>
</dbReference>
<dbReference type="Pfam" id="PF01750">
    <property type="entry name" value="HycI"/>
    <property type="match status" value="1"/>
</dbReference>
<dbReference type="PANTHER" id="PTHR30302:SF1">
    <property type="entry name" value="HYDROGENASE 2 MATURATION PROTEASE"/>
    <property type="match status" value="1"/>
</dbReference>
<dbReference type="AlphaFoldDB" id="A0A662DHG7"/>
<keyword evidence="3" id="KW-0064">Aspartyl protease</keyword>
<evidence type="ECO:0000256" key="4">
    <source>
        <dbReference type="ARBA" id="ARBA00022801"/>
    </source>
</evidence>
<reference evidence="5 6" key="1">
    <citation type="submission" date="2018-06" db="EMBL/GenBank/DDBJ databases">
        <title>Extensive metabolic versatility and redundancy in microbially diverse, dynamic hydrothermal sediments.</title>
        <authorList>
            <person name="Dombrowski N."/>
            <person name="Teske A."/>
            <person name="Baker B.J."/>
        </authorList>
    </citation>
    <scope>NUCLEOTIDE SEQUENCE [LARGE SCALE GENOMIC DNA]</scope>
    <source>
        <strain evidence="5">B3_G15</strain>
    </source>
</reference>
<dbReference type="GO" id="GO:0016485">
    <property type="term" value="P:protein processing"/>
    <property type="evidence" value="ECO:0007669"/>
    <property type="project" value="TreeGrafter"/>
</dbReference>
<evidence type="ECO:0000256" key="2">
    <source>
        <dbReference type="ARBA" id="ARBA00022670"/>
    </source>
</evidence>
<dbReference type="EMBL" id="QMQA01000079">
    <property type="protein sequence ID" value="RLE13743.1"/>
    <property type="molecule type" value="Genomic_DNA"/>
</dbReference>
<dbReference type="NCBIfam" id="TIGR00072">
    <property type="entry name" value="hydrog_prot"/>
    <property type="match status" value="1"/>
</dbReference>
<evidence type="ECO:0000256" key="3">
    <source>
        <dbReference type="ARBA" id="ARBA00022750"/>
    </source>
</evidence>
<dbReference type="NCBIfam" id="TIGR00142">
    <property type="entry name" value="hycI"/>
    <property type="match status" value="1"/>
</dbReference>
<dbReference type="GO" id="GO:0004190">
    <property type="term" value="F:aspartic-type endopeptidase activity"/>
    <property type="evidence" value="ECO:0007669"/>
    <property type="project" value="UniProtKB-KW"/>
</dbReference>
<keyword evidence="4 5" id="KW-0378">Hydrolase</keyword>
<organism evidence="5 6">
    <name type="scientific">Aerophobetes bacterium</name>
    <dbReference type="NCBI Taxonomy" id="2030807"/>
    <lineage>
        <taxon>Bacteria</taxon>
        <taxon>Candidatus Aerophobota</taxon>
    </lineage>
</organism>
<comment type="similarity">
    <text evidence="1">Belongs to the peptidase A31 family.</text>
</comment>
<dbReference type="Gene3D" id="3.40.50.1450">
    <property type="entry name" value="HybD-like"/>
    <property type="match status" value="1"/>
</dbReference>
<protein>
    <submittedName>
        <fullName evidence="5">Hydrogenase maturation peptidase HycI</fullName>
        <ecNumber evidence="5">3.4.23.51</ecNumber>
    </submittedName>
</protein>
<dbReference type="EC" id="3.4.23.51" evidence="5"/>
<comment type="caution">
    <text evidence="5">The sequence shown here is derived from an EMBL/GenBank/DDBJ whole genome shotgun (WGS) entry which is preliminary data.</text>
</comment>
<dbReference type="InterPro" id="IPR023430">
    <property type="entry name" value="Pept_HybD-like_dom_sf"/>
</dbReference>
<evidence type="ECO:0000313" key="6">
    <source>
        <dbReference type="Proteomes" id="UP000280417"/>
    </source>
</evidence>
<proteinExistence type="inferred from homology"/>
<dbReference type="PANTHER" id="PTHR30302">
    <property type="entry name" value="HYDROGENASE 1 MATURATION PROTEASE"/>
    <property type="match status" value="1"/>
</dbReference>
<name>A0A662DHG7_UNCAE</name>
<accession>A0A662DHG7</accession>